<dbReference type="Proteomes" id="UP000037460">
    <property type="component" value="Unassembled WGS sequence"/>
</dbReference>
<dbReference type="EMBL" id="JWZX01001638">
    <property type="protein sequence ID" value="KOO32966.1"/>
    <property type="molecule type" value="Genomic_DNA"/>
</dbReference>
<evidence type="ECO:0000313" key="8">
    <source>
        <dbReference type="EMBL" id="KOO32966.1"/>
    </source>
</evidence>
<dbReference type="GO" id="GO:0016020">
    <property type="term" value="C:membrane"/>
    <property type="evidence" value="ECO:0007669"/>
    <property type="project" value="UniProtKB-SubCell"/>
</dbReference>
<dbReference type="InterPro" id="IPR004240">
    <property type="entry name" value="EMP70"/>
</dbReference>
<dbReference type="AlphaFoldDB" id="A0A0M0K284"/>
<evidence type="ECO:0000256" key="7">
    <source>
        <dbReference type="RuleBase" id="RU363079"/>
    </source>
</evidence>
<feature type="transmembrane region" description="Helical" evidence="7">
    <location>
        <begin position="388"/>
        <end position="414"/>
    </location>
</feature>
<dbReference type="Pfam" id="PF02990">
    <property type="entry name" value="EMP70"/>
    <property type="match status" value="1"/>
</dbReference>
<evidence type="ECO:0000256" key="6">
    <source>
        <dbReference type="ARBA" id="ARBA00023136"/>
    </source>
</evidence>
<keyword evidence="8" id="KW-0675">Receptor</keyword>
<evidence type="ECO:0000256" key="2">
    <source>
        <dbReference type="ARBA" id="ARBA00005227"/>
    </source>
</evidence>
<evidence type="ECO:0000256" key="3">
    <source>
        <dbReference type="ARBA" id="ARBA00022692"/>
    </source>
</evidence>
<sequence>MLNRLGSLLLLGLAALARGQGLYKEADPIELYANKVGPFANPNEVYSFYSLPFCAPEDMEIRREDLGPLLKGDRPRKTLYDIHFRVPQTLKQLCKAKLSEADVKKFRQAIVDDYYFELMLDELPIWGYVGELETRAVLDTANATRYYLFTHLDFSIAYNADRVIEVNVSADPLQRVDLGQGGAREVSFSYSVRWQATDVAFGDRMSRYAQSSFLPQSFEIHWLSIINSFVLVLLLTGFLSIILMRVLKNDFSRYAAAEEEEEDEEETGWKLVHGDVFRLPPAFSAFCAYVGTGAQLLSLVFFMLVLAIMNMFYPGNRGSMNTAALVLYALTAGTAGFVSAHMFGRFYGPDGRWAWNLLLSATLFPVPLLCMFCFLNTIAILYESQAALPFGTIMVILVIWLLVTLPLTIIGGVLGRNTAKGREFTPPCRVNKIPREIPPIPWYRTPVCQVFMAGFLPFSAIYIELHYIFASVWGHKLYTLYGILFIAFVMLLIVTAFITIALTYFQLAIEDHRWWWRSLFSGGSTGFFVFAYCFFYYFGRSSMFGFMQTSFFFGYMLVASYAAFIMLGTIGFAFSFIFVRRIYSAVKCD</sequence>
<feature type="transmembrane region" description="Helical" evidence="7">
    <location>
        <begin position="325"/>
        <end position="343"/>
    </location>
</feature>
<gene>
    <name evidence="8" type="ORF">Ctob_011544</name>
</gene>
<dbReference type="PANTHER" id="PTHR10766:SF177">
    <property type="entry name" value="TRANSMEMBRANE 9 SUPERFAMILY MEMBER 1"/>
    <property type="match status" value="1"/>
</dbReference>
<dbReference type="SUPFAM" id="SSF81665">
    <property type="entry name" value="Calcium ATPase, transmembrane domain M"/>
    <property type="match status" value="1"/>
</dbReference>
<keyword evidence="6 7" id="KW-0472">Membrane</keyword>
<keyword evidence="5 7" id="KW-1133">Transmembrane helix</keyword>
<dbReference type="OrthoDB" id="1666796at2759"/>
<keyword evidence="4 7" id="KW-0732">Signal</keyword>
<feature type="transmembrane region" description="Helical" evidence="7">
    <location>
        <begin position="551"/>
        <end position="579"/>
    </location>
</feature>
<feature type="transmembrane region" description="Helical" evidence="7">
    <location>
        <begin position="519"/>
        <end position="539"/>
    </location>
</feature>
<reference evidence="9" key="1">
    <citation type="journal article" date="2015" name="PLoS Genet.">
        <title>Genome Sequence and Transcriptome Analyses of Chrysochromulina tobin: Metabolic Tools for Enhanced Algal Fitness in the Prominent Order Prymnesiales (Haptophyceae).</title>
        <authorList>
            <person name="Hovde B.T."/>
            <person name="Deodato C.R."/>
            <person name="Hunsperger H.M."/>
            <person name="Ryken S.A."/>
            <person name="Yost W."/>
            <person name="Jha R.K."/>
            <person name="Patterson J."/>
            <person name="Monnat R.J. Jr."/>
            <person name="Barlow S.B."/>
            <person name="Starkenburg S.R."/>
            <person name="Cattolico R.A."/>
        </authorList>
    </citation>
    <scope>NUCLEOTIDE SEQUENCE</scope>
    <source>
        <strain evidence="9">CCMP291</strain>
    </source>
</reference>
<comment type="similarity">
    <text evidence="2 7">Belongs to the nonaspanin (TM9SF) (TC 9.A.2) family.</text>
</comment>
<feature type="signal peptide" evidence="7">
    <location>
        <begin position="1"/>
        <end position="19"/>
    </location>
</feature>
<comment type="caution">
    <text evidence="8">The sequence shown here is derived from an EMBL/GenBank/DDBJ whole genome shotgun (WGS) entry which is preliminary data.</text>
</comment>
<dbReference type="PANTHER" id="PTHR10766">
    <property type="entry name" value="TRANSMEMBRANE 9 SUPERFAMILY PROTEIN"/>
    <property type="match status" value="1"/>
</dbReference>
<accession>A0A0M0K284</accession>
<feature type="transmembrane region" description="Helical" evidence="7">
    <location>
        <begin position="286"/>
        <end position="313"/>
    </location>
</feature>
<proteinExistence type="inferred from homology"/>
<name>A0A0M0K284_9EUKA</name>
<evidence type="ECO:0000256" key="4">
    <source>
        <dbReference type="ARBA" id="ARBA00022729"/>
    </source>
</evidence>
<feature type="transmembrane region" description="Helical" evidence="7">
    <location>
        <begin position="450"/>
        <end position="469"/>
    </location>
</feature>
<evidence type="ECO:0000256" key="5">
    <source>
        <dbReference type="ARBA" id="ARBA00022989"/>
    </source>
</evidence>
<feature type="chain" id="PRO_5007355386" description="Transmembrane 9 superfamily member" evidence="7">
    <location>
        <begin position="20"/>
        <end position="589"/>
    </location>
</feature>
<protein>
    <recommendedName>
        <fullName evidence="7">Transmembrane 9 superfamily member</fullName>
    </recommendedName>
</protein>
<feature type="transmembrane region" description="Helical" evidence="7">
    <location>
        <begin position="481"/>
        <end position="507"/>
    </location>
</feature>
<organism evidence="8 9">
    <name type="scientific">Chrysochromulina tobinii</name>
    <dbReference type="NCBI Taxonomy" id="1460289"/>
    <lineage>
        <taxon>Eukaryota</taxon>
        <taxon>Haptista</taxon>
        <taxon>Haptophyta</taxon>
        <taxon>Prymnesiophyceae</taxon>
        <taxon>Prymnesiales</taxon>
        <taxon>Chrysochromulinaceae</taxon>
        <taxon>Chrysochromulina</taxon>
    </lineage>
</organism>
<evidence type="ECO:0000256" key="1">
    <source>
        <dbReference type="ARBA" id="ARBA00004141"/>
    </source>
</evidence>
<feature type="transmembrane region" description="Helical" evidence="7">
    <location>
        <begin position="355"/>
        <end position="382"/>
    </location>
</feature>
<keyword evidence="3 7" id="KW-0812">Transmembrane</keyword>
<keyword evidence="9" id="KW-1185">Reference proteome</keyword>
<dbReference type="InterPro" id="IPR023298">
    <property type="entry name" value="ATPase_P-typ_TM_dom_sf"/>
</dbReference>
<evidence type="ECO:0000313" key="9">
    <source>
        <dbReference type="Proteomes" id="UP000037460"/>
    </source>
</evidence>
<feature type="transmembrane region" description="Helical" evidence="7">
    <location>
        <begin position="220"/>
        <end position="243"/>
    </location>
</feature>
<comment type="subcellular location">
    <subcellularLocation>
        <location evidence="1">Membrane</location>
        <topology evidence="1">Multi-pass membrane protein</topology>
    </subcellularLocation>
</comment>
<dbReference type="GO" id="GO:0072657">
    <property type="term" value="P:protein localization to membrane"/>
    <property type="evidence" value="ECO:0007669"/>
    <property type="project" value="TreeGrafter"/>
</dbReference>